<keyword evidence="3 6" id="KW-0808">Transferase</keyword>
<dbReference type="STRING" id="361279.SAMN05421663_102220"/>
<dbReference type="EMBL" id="FMZB01000002">
    <property type="protein sequence ID" value="SDC37070.1"/>
    <property type="molecule type" value="Genomic_DNA"/>
</dbReference>
<dbReference type="PANTHER" id="PTHR44307:SF2">
    <property type="entry name" value="PHOSPHOETHANOLAMINE METHYLTRANSFERASE ISOFORM X1"/>
    <property type="match status" value="1"/>
</dbReference>
<keyword evidence="2 6" id="KW-0489">Methyltransferase</keyword>
<sequence>MNYTYLDCLALFGVGGAHPGGLQLTKEIVSEEKINEQTALLEIGCGTGQTAAYLAQQFGSTVSAVDSNNIMVDKARQRFSSLDLPIDIKLGDTENLPFPDANFDIVLSESVLAFTNVFSTIPELKRVLKPNGILLAVETVLEQPIPNAERDNIVDFYRFPQLLTEDEWLAAFKKAGFQRIDSTKYQASLEQIDEQHASDFSLSEYIDDELLEILETHEEITKQNIDKLGFRVFRCS</sequence>
<evidence type="ECO:0000313" key="7">
    <source>
        <dbReference type="Proteomes" id="UP000198666"/>
    </source>
</evidence>
<dbReference type="AlphaFoldDB" id="A0A1G6L158"/>
<comment type="pathway">
    <text evidence="4">Phospholipid metabolism.</text>
</comment>
<evidence type="ECO:0000256" key="3">
    <source>
        <dbReference type="ARBA" id="ARBA00022679"/>
    </source>
</evidence>
<dbReference type="Gene3D" id="3.40.50.150">
    <property type="entry name" value="Vaccinia Virus protein VP39"/>
    <property type="match status" value="1"/>
</dbReference>
<proteinExistence type="predicted"/>
<dbReference type="InterPro" id="IPR029063">
    <property type="entry name" value="SAM-dependent_MTases_sf"/>
</dbReference>
<dbReference type="RefSeq" id="WP_244499245.1">
    <property type="nucleotide sequence ID" value="NZ_FMZB01000002.1"/>
</dbReference>
<dbReference type="SUPFAM" id="SSF53335">
    <property type="entry name" value="S-adenosyl-L-methionine-dependent methyltransferases"/>
    <property type="match status" value="1"/>
</dbReference>
<organism evidence="6 7">
    <name type="scientific">Terribacillus halophilus</name>
    <dbReference type="NCBI Taxonomy" id="361279"/>
    <lineage>
        <taxon>Bacteria</taxon>
        <taxon>Bacillati</taxon>
        <taxon>Bacillota</taxon>
        <taxon>Bacilli</taxon>
        <taxon>Bacillales</taxon>
        <taxon>Bacillaceae</taxon>
        <taxon>Terribacillus</taxon>
    </lineage>
</organism>
<dbReference type="Proteomes" id="UP000198666">
    <property type="component" value="Unassembled WGS sequence"/>
</dbReference>
<evidence type="ECO:0000259" key="5">
    <source>
        <dbReference type="Pfam" id="PF08241"/>
    </source>
</evidence>
<keyword evidence="7" id="KW-1185">Reference proteome</keyword>
<dbReference type="PANTHER" id="PTHR44307">
    <property type="entry name" value="PHOSPHOETHANOLAMINE METHYLTRANSFERASE"/>
    <property type="match status" value="1"/>
</dbReference>
<protein>
    <submittedName>
        <fullName evidence="6">Methyltransferase domain-containing protein</fullName>
    </submittedName>
</protein>
<name>A0A1G6L158_9BACI</name>
<dbReference type="CDD" id="cd02440">
    <property type="entry name" value="AdoMet_MTases"/>
    <property type="match status" value="1"/>
</dbReference>
<dbReference type="Pfam" id="PF08241">
    <property type="entry name" value="Methyltransf_11"/>
    <property type="match status" value="1"/>
</dbReference>
<accession>A0A1G6L158</accession>
<comment type="pathway">
    <text evidence="1">Lipid metabolism.</text>
</comment>
<dbReference type="GO" id="GO:0008757">
    <property type="term" value="F:S-adenosylmethionine-dependent methyltransferase activity"/>
    <property type="evidence" value="ECO:0007669"/>
    <property type="project" value="InterPro"/>
</dbReference>
<gene>
    <name evidence="6" type="ORF">SAMN05421663_102220</name>
</gene>
<dbReference type="GO" id="GO:0032259">
    <property type="term" value="P:methylation"/>
    <property type="evidence" value="ECO:0007669"/>
    <property type="project" value="UniProtKB-KW"/>
</dbReference>
<evidence type="ECO:0000256" key="1">
    <source>
        <dbReference type="ARBA" id="ARBA00005189"/>
    </source>
</evidence>
<evidence type="ECO:0000313" key="6">
    <source>
        <dbReference type="EMBL" id="SDC37070.1"/>
    </source>
</evidence>
<evidence type="ECO:0000256" key="4">
    <source>
        <dbReference type="ARBA" id="ARBA00025707"/>
    </source>
</evidence>
<feature type="domain" description="Methyltransferase type 11" evidence="5">
    <location>
        <begin position="41"/>
        <end position="135"/>
    </location>
</feature>
<evidence type="ECO:0000256" key="2">
    <source>
        <dbReference type="ARBA" id="ARBA00022603"/>
    </source>
</evidence>
<dbReference type="InterPro" id="IPR013216">
    <property type="entry name" value="Methyltransf_11"/>
</dbReference>
<reference evidence="7" key="1">
    <citation type="submission" date="2016-10" db="EMBL/GenBank/DDBJ databases">
        <authorList>
            <person name="Varghese N."/>
            <person name="Submissions S."/>
        </authorList>
    </citation>
    <scope>NUCLEOTIDE SEQUENCE [LARGE SCALE GENOMIC DNA]</scope>
    <source>
        <strain evidence="7">DSM 21620</strain>
    </source>
</reference>